<dbReference type="SMART" id="SM01134">
    <property type="entry name" value="DeoRC"/>
    <property type="match status" value="1"/>
</dbReference>
<evidence type="ECO:0000256" key="5">
    <source>
        <dbReference type="ARBA" id="ARBA00023163"/>
    </source>
</evidence>
<dbReference type="InterPro" id="IPR018356">
    <property type="entry name" value="Tscrpt_reg_HTH_DeoR_CS"/>
</dbReference>
<dbReference type="PRINTS" id="PR00037">
    <property type="entry name" value="HTHLACR"/>
</dbReference>
<protein>
    <recommendedName>
        <fullName evidence="1">Lactose phosphotransferase system repressor</fullName>
    </recommendedName>
</protein>
<accession>A0A940SRR9</accession>
<comment type="caution">
    <text evidence="8">The sequence shown here is derived from an EMBL/GenBank/DDBJ whole genome shotgun (WGS) entry which is preliminary data.</text>
</comment>
<dbReference type="SUPFAM" id="SSF100950">
    <property type="entry name" value="NagB/RpiA/CoA transferase-like"/>
    <property type="match status" value="1"/>
</dbReference>
<dbReference type="InterPro" id="IPR036388">
    <property type="entry name" value="WH-like_DNA-bd_sf"/>
</dbReference>
<proteinExistence type="predicted"/>
<dbReference type="PANTHER" id="PTHR30363:SF4">
    <property type="entry name" value="GLYCEROL-3-PHOSPHATE REGULON REPRESSOR"/>
    <property type="match status" value="1"/>
</dbReference>
<dbReference type="InterPro" id="IPR050313">
    <property type="entry name" value="Carb_Metab_HTH_regulators"/>
</dbReference>
<feature type="domain" description="HTH deoR-type" evidence="7">
    <location>
        <begin position="3"/>
        <end position="58"/>
    </location>
</feature>
<dbReference type="InterPro" id="IPR037171">
    <property type="entry name" value="NagB/RpiA_transferase-like"/>
</dbReference>
<dbReference type="RefSeq" id="WP_209526804.1">
    <property type="nucleotide sequence ID" value="NZ_JAEEGA010000005.1"/>
</dbReference>
<evidence type="ECO:0000313" key="8">
    <source>
        <dbReference type="EMBL" id="MBP1041142.1"/>
    </source>
</evidence>
<organism evidence="8 9">
    <name type="scientific">Vagococcus allomyrinae</name>
    <dbReference type="NCBI Taxonomy" id="2794353"/>
    <lineage>
        <taxon>Bacteria</taxon>
        <taxon>Bacillati</taxon>
        <taxon>Bacillota</taxon>
        <taxon>Bacilli</taxon>
        <taxon>Lactobacillales</taxon>
        <taxon>Enterococcaceae</taxon>
        <taxon>Vagococcus</taxon>
    </lineage>
</organism>
<dbReference type="Gene3D" id="1.10.10.10">
    <property type="entry name" value="Winged helix-like DNA-binding domain superfamily/Winged helix DNA-binding domain"/>
    <property type="match status" value="1"/>
</dbReference>
<evidence type="ECO:0000256" key="6">
    <source>
        <dbReference type="ARBA" id="ARBA00024937"/>
    </source>
</evidence>
<comment type="function">
    <text evidence="6">Repressor of the lactose catabolism operon. Galactose-6-phosphate is the inducer.</text>
</comment>
<dbReference type="PROSITE" id="PS00894">
    <property type="entry name" value="HTH_DEOR_1"/>
    <property type="match status" value="1"/>
</dbReference>
<keyword evidence="9" id="KW-1185">Reference proteome</keyword>
<evidence type="ECO:0000256" key="2">
    <source>
        <dbReference type="ARBA" id="ARBA00022491"/>
    </source>
</evidence>
<dbReference type="InterPro" id="IPR001034">
    <property type="entry name" value="DeoR_HTH"/>
</dbReference>
<evidence type="ECO:0000256" key="1">
    <source>
        <dbReference type="ARBA" id="ARBA00021390"/>
    </source>
</evidence>
<dbReference type="PANTHER" id="PTHR30363">
    <property type="entry name" value="HTH-TYPE TRANSCRIPTIONAL REGULATOR SRLR-RELATED"/>
    <property type="match status" value="1"/>
</dbReference>
<dbReference type="InterPro" id="IPR036390">
    <property type="entry name" value="WH_DNA-bd_sf"/>
</dbReference>
<dbReference type="Proteomes" id="UP000674938">
    <property type="component" value="Unassembled WGS sequence"/>
</dbReference>
<dbReference type="AlphaFoldDB" id="A0A940SRR9"/>
<keyword evidence="5" id="KW-0804">Transcription</keyword>
<dbReference type="EMBL" id="JAEEGA010000005">
    <property type="protein sequence ID" value="MBP1041142.1"/>
    <property type="molecule type" value="Genomic_DNA"/>
</dbReference>
<dbReference type="Pfam" id="PF08220">
    <property type="entry name" value="HTH_DeoR"/>
    <property type="match status" value="1"/>
</dbReference>
<keyword evidence="3" id="KW-0805">Transcription regulation</keyword>
<evidence type="ECO:0000256" key="4">
    <source>
        <dbReference type="ARBA" id="ARBA00023125"/>
    </source>
</evidence>
<dbReference type="Pfam" id="PF00455">
    <property type="entry name" value="DeoRC"/>
    <property type="match status" value="1"/>
</dbReference>
<evidence type="ECO:0000256" key="3">
    <source>
        <dbReference type="ARBA" id="ARBA00023015"/>
    </source>
</evidence>
<reference evidence="8" key="1">
    <citation type="submission" date="2020-12" db="EMBL/GenBank/DDBJ databases">
        <title>Vagococcus allomyrinae sp. nov. and Enterococcus lavae sp. nov., isolated from the larvae of Allomyrina dichotoma.</title>
        <authorList>
            <person name="Lee S.D."/>
        </authorList>
    </citation>
    <scope>NUCLEOTIDE SEQUENCE</scope>
    <source>
        <strain evidence="8">BWB3-3</strain>
    </source>
</reference>
<dbReference type="PROSITE" id="PS51000">
    <property type="entry name" value="HTH_DEOR_2"/>
    <property type="match status" value="1"/>
</dbReference>
<dbReference type="GO" id="GO:0003677">
    <property type="term" value="F:DNA binding"/>
    <property type="evidence" value="ECO:0007669"/>
    <property type="project" value="UniProtKB-KW"/>
</dbReference>
<evidence type="ECO:0000313" key="9">
    <source>
        <dbReference type="Proteomes" id="UP000674938"/>
    </source>
</evidence>
<keyword evidence="4" id="KW-0238">DNA-binding</keyword>
<gene>
    <name evidence="8" type="ORF">I6N95_09010</name>
</gene>
<dbReference type="SMART" id="SM00420">
    <property type="entry name" value="HTH_DEOR"/>
    <property type="match status" value="1"/>
</dbReference>
<keyword evidence="2" id="KW-0678">Repressor</keyword>
<dbReference type="GO" id="GO:0003700">
    <property type="term" value="F:DNA-binding transcription factor activity"/>
    <property type="evidence" value="ECO:0007669"/>
    <property type="project" value="InterPro"/>
</dbReference>
<dbReference type="InterPro" id="IPR014036">
    <property type="entry name" value="DeoR-like_C"/>
</dbReference>
<name>A0A940SRR9_9ENTE</name>
<sequence length="254" mass="28585">MLKTERHQLLIELINNEKKVLAKELATRLNVSEDTIRRDLRELDQKKLIRRVHSGAVQIGPAETMFQYRKNRHLREKRLLAKKAVELVHEDSVILIDGGTTNLAFANALPQDFRATVITNSPPIAIALEMHENIELILLGGTLNRKYMVTMGIELAEKISKIRADFYIEGVYNIDIATGLTVPTLEESLLKKYMAEVSAETIGLITSEKLDTISNHVIGPVSILDSIVTTSADAEKYEKAGIKVIYCKDELFYP</sequence>
<evidence type="ECO:0000259" key="7">
    <source>
        <dbReference type="PROSITE" id="PS51000"/>
    </source>
</evidence>
<dbReference type="Gene3D" id="3.40.50.1360">
    <property type="match status" value="1"/>
</dbReference>
<dbReference type="SUPFAM" id="SSF46785">
    <property type="entry name" value="Winged helix' DNA-binding domain"/>
    <property type="match status" value="1"/>
</dbReference>